<dbReference type="InterPro" id="IPR011333">
    <property type="entry name" value="SKP1/BTB/POZ_sf"/>
</dbReference>
<evidence type="ECO:0000259" key="1">
    <source>
        <dbReference type="PROSITE" id="PS50097"/>
    </source>
</evidence>
<dbReference type="Pfam" id="PF00651">
    <property type="entry name" value="BTB"/>
    <property type="match status" value="1"/>
</dbReference>
<dbReference type="PROSITE" id="PS50097">
    <property type="entry name" value="BTB"/>
    <property type="match status" value="1"/>
</dbReference>
<dbReference type="EMBL" id="MU004186">
    <property type="protein sequence ID" value="KAF2497443.1"/>
    <property type="molecule type" value="Genomic_DNA"/>
</dbReference>
<dbReference type="PANTHER" id="PTHR47843">
    <property type="entry name" value="BTB DOMAIN-CONTAINING PROTEIN-RELATED"/>
    <property type="match status" value="1"/>
</dbReference>
<evidence type="ECO:0000313" key="2">
    <source>
        <dbReference type="EMBL" id="KAF2497443.1"/>
    </source>
</evidence>
<dbReference type="InterPro" id="IPR000210">
    <property type="entry name" value="BTB/POZ_dom"/>
</dbReference>
<accession>A0A6A6R0S5</accession>
<dbReference type="CDD" id="cd18186">
    <property type="entry name" value="BTB_POZ_ZBTB_KLHL-like"/>
    <property type="match status" value="1"/>
</dbReference>
<evidence type="ECO:0000313" key="3">
    <source>
        <dbReference type="Proteomes" id="UP000799750"/>
    </source>
</evidence>
<proteinExistence type="predicted"/>
<sequence>MSTASTISAEQKSKLLHHLDFSDTTIVVLHVGPKMKAYHVHKEVLCQHSRYFRTCLSDLFGGPITEATTLESTSCETFEDILRWIASARPEDIVDDINFNNEYVDYIAIYTFADMYDVPALRLVALRACQRMDASYQSDTTPHGVVVKMAFRDLPATAPLCRYLVRSCAMRWSSEWVTEQARSNLPYQFMAGVMSELASGKIHANVGSYLRVWCLYHEHDYFDTPGECLADIEKLRKERNNSELFGIRVGLARKSALVKMPKRKRTESLSSSPGI</sequence>
<dbReference type="PANTHER" id="PTHR47843:SF2">
    <property type="entry name" value="BTB DOMAIN-CONTAINING PROTEIN"/>
    <property type="match status" value="1"/>
</dbReference>
<dbReference type="Gene3D" id="3.30.710.10">
    <property type="entry name" value="Potassium Channel Kv1.1, Chain A"/>
    <property type="match status" value="1"/>
</dbReference>
<dbReference type="OrthoDB" id="194443at2759"/>
<keyword evidence="3" id="KW-1185">Reference proteome</keyword>
<gene>
    <name evidence="2" type="ORF">BU16DRAFT_559191</name>
</gene>
<protein>
    <recommendedName>
        <fullName evidence="1">BTB domain-containing protein</fullName>
    </recommendedName>
</protein>
<organism evidence="2 3">
    <name type="scientific">Lophium mytilinum</name>
    <dbReference type="NCBI Taxonomy" id="390894"/>
    <lineage>
        <taxon>Eukaryota</taxon>
        <taxon>Fungi</taxon>
        <taxon>Dikarya</taxon>
        <taxon>Ascomycota</taxon>
        <taxon>Pezizomycotina</taxon>
        <taxon>Dothideomycetes</taxon>
        <taxon>Pleosporomycetidae</taxon>
        <taxon>Mytilinidiales</taxon>
        <taxon>Mytilinidiaceae</taxon>
        <taxon>Lophium</taxon>
    </lineage>
</organism>
<dbReference type="AlphaFoldDB" id="A0A6A6R0S5"/>
<reference evidence="2" key="1">
    <citation type="journal article" date="2020" name="Stud. Mycol.">
        <title>101 Dothideomycetes genomes: a test case for predicting lifestyles and emergence of pathogens.</title>
        <authorList>
            <person name="Haridas S."/>
            <person name="Albert R."/>
            <person name="Binder M."/>
            <person name="Bloem J."/>
            <person name="Labutti K."/>
            <person name="Salamov A."/>
            <person name="Andreopoulos B."/>
            <person name="Baker S."/>
            <person name="Barry K."/>
            <person name="Bills G."/>
            <person name="Bluhm B."/>
            <person name="Cannon C."/>
            <person name="Castanera R."/>
            <person name="Culley D."/>
            <person name="Daum C."/>
            <person name="Ezra D."/>
            <person name="Gonzalez J."/>
            <person name="Henrissat B."/>
            <person name="Kuo A."/>
            <person name="Liang C."/>
            <person name="Lipzen A."/>
            <person name="Lutzoni F."/>
            <person name="Magnuson J."/>
            <person name="Mondo S."/>
            <person name="Nolan M."/>
            <person name="Ohm R."/>
            <person name="Pangilinan J."/>
            <person name="Park H.-J."/>
            <person name="Ramirez L."/>
            <person name="Alfaro M."/>
            <person name="Sun H."/>
            <person name="Tritt A."/>
            <person name="Yoshinaga Y."/>
            <person name="Zwiers L.-H."/>
            <person name="Turgeon B."/>
            <person name="Goodwin S."/>
            <person name="Spatafora J."/>
            <person name="Crous P."/>
            <person name="Grigoriev I."/>
        </authorList>
    </citation>
    <scope>NUCLEOTIDE SEQUENCE</scope>
    <source>
        <strain evidence="2">CBS 269.34</strain>
    </source>
</reference>
<dbReference type="SMART" id="SM00225">
    <property type="entry name" value="BTB"/>
    <property type="match status" value="1"/>
</dbReference>
<feature type="domain" description="BTB" evidence="1">
    <location>
        <begin position="22"/>
        <end position="89"/>
    </location>
</feature>
<name>A0A6A6R0S5_9PEZI</name>
<dbReference type="Proteomes" id="UP000799750">
    <property type="component" value="Unassembled WGS sequence"/>
</dbReference>
<dbReference type="SUPFAM" id="SSF54695">
    <property type="entry name" value="POZ domain"/>
    <property type="match status" value="1"/>
</dbReference>